<dbReference type="EMBL" id="RPFW01000004">
    <property type="protein sequence ID" value="TVZ03236.1"/>
    <property type="molecule type" value="Genomic_DNA"/>
</dbReference>
<dbReference type="Proteomes" id="UP000460272">
    <property type="component" value="Unassembled WGS sequence"/>
</dbReference>
<dbReference type="GO" id="GO:0046872">
    <property type="term" value="F:metal ion binding"/>
    <property type="evidence" value="ECO:0007669"/>
    <property type="project" value="UniProtKB-KW"/>
</dbReference>
<dbReference type="Pfam" id="PF01850">
    <property type="entry name" value="PIN"/>
    <property type="match status" value="1"/>
</dbReference>
<protein>
    <submittedName>
        <fullName evidence="6">PIN domain-containing protein</fullName>
    </submittedName>
</protein>
<dbReference type="Gene3D" id="3.40.50.1010">
    <property type="entry name" value="5'-nuclease"/>
    <property type="match status" value="1"/>
</dbReference>
<evidence type="ECO:0000256" key="4">
    <source>
        <dbReference type="ARBA" id="ARBA00022842"/>
    </source>
</evidence>
<evidence type="ECO:0000256" key="2">
    <source>
        <dbReference type="ARBA" id="ARBA00022723"/>
    </source>
</evidence>
<evidence type="ECO:0000313" key="6">
    <source>
        <dbReference type="EMBL" id="TVZ03236.1"/>
    </source>
</evidence>
<comment type="caution">
    <text evidence="6">The sequence shown here is derived from an EMBL/GenBank/DDBJ whole genome shotgun (WGS) entry which is preliminary data.</text>
</comment>
<keyword evidence="7" id="KW-1185">Reference proteome</keyword>
<dbReference type="GO" id="GO:0004518">
    <property type="term" value="F:nuclease activity"/>
    <property type="evidence" value="ECO:0007669"/>
    <property type="project" value="UniProtKB-KW"/>
</dbReference>
<dbReference type="CDD" id="cd09874">
    <property type="entry name" value="PIN_MT3492-like"/>
    <property type="match status" value="1"/>
</dbReference>
<evidence type="ECO:0000256" key="3">
    <source>
        <dbReference type="ARBA" id="ARBA00022801"/>
    </source>
</evidence>
<sequence length="131" mass="14261">MIVYVDTSAAMKLVIEEKESSELADRLERLRDNNDTLVASLLLHTQMHCAANRRPEHIARESVSAVLSAISLVDFESSDLIMAPLLPGNLRSADAIHLATALRLNARAMIVYDIELIAAARIAGIETISPA</sequence>
<dbReference type="OrthoDB" id="4750219at2"/>
<evidence type="ECO:0000256" key="1">
    <source>
        <dbReference type="ARBA" id="ARBA00022722"/>
    </source>
</evidence>
<keyword evidence="1" id="KW-0540">Nuclease</keyword>
<keyword evidence="4" id="KW-0460">Magnesium</keyword>
<dbReference type="InterPro" id="IPR002716">
    <property type="entry name" value="PIN_dom"/>
</dbReference>
<evidence type="ECO:0000313" key="7">
    <source>
        <dbReference type="Proteomes" id="UP000460272"/>
    </source>
</evidence>
<name>A0A6P2BYE5_9ACTN</name>
<dbReference type="AlphaFoldDB" id="A0A6P2BYE5"/>
<organism evidence="6 7">
    <name type="scientific">Trebonia kvetii</name>
    <dbReference type="NCBI Taxonomy" id="2480626"/>
    <lineage>
        <taxon>Bacteria</taxon>
        <taxon>Bacillati</taxon>
        <taxon>Actinomycetota</taxon>
        <taxon>Actinomycetes</taxon>
        <taxon>Streptosporangiales</taxon>
        <taxon>Treboniaceae</taxon>
        <taxon>Trebonia</taxon>
    </lineage>
</organism>
<gene>
    <name evidence="6" type="ORF">EAS64_22665</name>
</gene>
<dbReference type="GO" id="GO:0016787">
    <property type="term" value="F:hydrolase activity"/>
    <property type="evidence" value="ECO:0007669"/>
    <property type="project" value="UniProtKB-KW"/>
</dbReference>
<keyword evidence="3" id="KW-0378">Hydrolase</keyword>
<feature type="domain" description="PIN" evidence="5">
    <location>
        <begin position="3"/>
        <end position="120"/>
    </location>
</feature>
<proteinExistence type="predicted"/>
<keyword evidence="2" id="KW-0479">Metal-binding</keyword>
<accession>A0A6P2BYE5</accession>
<dbReference type="InterPro" id="IPR029060">
    <property type="entry name" value="PIN-like_dom_sf"/>
</dbReference>
<reference evidence="6 7" key="1">
    <citation type="submission" date="2018-11" db="EMBL/GenBank/DDBJ databases">
        <title>Trebonia kvetii gen.nov., sp.nov., a novel acidophilic actinobacterium, and proposal of the new actinobacterial family Treboniaceae fam. nov.</title>
        <authorList>
            <person name="Rapoport D."/>
            <person name="Sagova-Mareckova M."/>
            <person name="Sedlacek I."/>
            <person name="Provaznik J."/>
            <person name="Kralova S."/>
            <person name="Pavlinic D."/>
            <person name="Benes V."/>
            <person name="Kopecky J."/>
        </authorList>
    </citation>
    <scope>NUCLEOTIDE SEQUENCE [LARGE SCALE GENOMIC DNA]</scope>
    <source>
        <strain evidence="6 7">15Tr583</strain>
    </source>
</reference>
<evidence type="ECO:0000259" key="5">
    <source>
        <dbReference type="Pfam" id="PF01850"/>
    </source>
</evidence>
<dbReference type="SUPFAM" id="SSF88723">
    <property type="entry name" value="PIN domain-like"/>
    <property type="match status" value="1"/>
</dbReference>
<dbReference type="RefSeq" id="WP_145855809.1">
    <property type="nucleotide sequence ID" value="NZ_RPFW01000004.1"/>
</dbReference>